<gene>
    <name evidence="9" type="ORF">BOKJ2_LOCUS5385</name>
</gene>
<dbReference type="CDD" id="cd23800">
    <property type="entry name" value="UBCc_UBE2K"/>
    <property type="match status" value="1"/>
</dbReference>
<sequence>MSCMKRVQREVRELASSKDLAQGGVTVEVVEGNLLHLNGYMRGPADSPYHGACLQVDIQIPENYPFAPPKCKFVTRVWHPNISSQTGVICLDVLKENWAATLTIRTVLLSIQALLTVPEPKDPQDAIVAAQYMKKPELFARTARFWAQHFADSPGSQDKEFQQKVNKLCDMGIDRDSVIAQLSYVDWDLDKAITNMF</sequence>
<dbReference type="SUPFAM" id="SSF54495">
    <property type="entry name" value="UBC-like"/>
    <property type="match status" value="1"/>
</dbReference>
<dbReference type="SUPFAM" id="SSF46934">
    <property type="entry name" value="UBA-like"/>
    <property type="match status" value="1"/>
</dbReference>
<evidence type="ECO:0000313" key="9">
    <source>
        <dbReference type="EMBL" id="CAD5214023.1"/>
    </source>
</evidence>
<feature type="domain" description="UBC core" evidence="8">
    <location>
        <begin position="2"/>
        <end position="152"/>
    </location>
</feature>
<reference evidence="9" key="1">
    <citation type="submission" date="2020-09" db="EMBL/GenBank/DDBJ databases">
        <authorList>
            <person name="Kikuchi T."/>
        </authorList>
    </citation>
    <scope>NUCLEOTIDE SEQUENCE</scope>
    <source>
        <strain evidence="9">SH1</strain>
    </source>
</reference>
<protein>
    <recommendedName>
        <fullName evidence="11">E2 ubiquitin-conjugating enzyme</fullName>
    </recommendedName>
</protein>
<dbReference type="PROSITE" id="PS50030">
    <property type="entry name" value="UBA"/>
    <property type="match status" value="1"/>
</dbReference>
<dbReference type="OrthoDB" id="9993688at2759"/>
<dbReference type="AlphaFoldDB" id="A0A811KE54"/>
<evidence type="ECO:0000313" key="10">
    <source>
        <dbReference type="Proteomes" id="UP000614601"/>
    </source>
</evidence>
<feature type="domain" description="UBA" evidence="7">
    <location>
        <begin position="156"/>
        <end position="197"/>
    </location>
</feature>
<evidence type="ECO:0000256" key="5">
    <source>
        <dbReference type="PROSITE-ProRule" id="PRU10133"/>
    </source>
</evidence>
<evidence type="ECO:0000256" key="4">
    <source>
        <dbReference type="ARBA" id="ARBA00022840"/>
    </source>
</evidence>
<evidence type="ECO:0000256" key="3">
    <source>
        <dbReference type="ARBA" id="ARBA00022786"/>
    </source>
</evidence>
<name>A0A811KE54_9BILA</name>
<evidence type="ECO:0000256" key="2">
    <source>
        <dbReference type="ARBA" id="ARBA00022741"/>
    </source>
</evidence>
<dbReference type="InterPro" id="IPR000608">
    <property type="entry name" value="UBC"/>
</dbReference>
<keyword evidence="1" id="KW-0808">Transferase</keyword>
<organism evidence="9 10">
    <name type="scientific">Bursaphelenchus okinawaensis</name>
    <dbReference type="NCBI Taxonomy" id="465554"/>
    <lineage>
        <taxon>Eukaryota</taxon>
        <taxon>Metazoa</taxon>
        <taxon>Ecdysozoa</taxon>
        <taxon>Nematoda</taxon>
        <taxon>Chromadorea</taxon>
        <taxon>Rhabditida</taxon>
        <taxon>Tylenchina</taxon>
        <taxon>Tylenchomorpha</taxon>
        <taxon>Aphelenchoidea</taxon>
        <taxon>Aphelenchoididae</taxon>
        <taxon>Bursaphelenchus</taxon>
    </lineage>
</organism>
<proteinExistence type="inferred from homology"/>
<evidence type="ECO:0000256" key="6">
    <source>
        <dbReference type="RuleBase" id="RU362109"/>
    </source>
</evidence>
<evidence type="ECO:0008006" key="11">
    <source>
        <dbReference type="Google" id="ProtNLM"/>
    </source>
</evidence>
<keyword evidence="10" id="KW-1185">Reference proteome</keyword>
<dbReference type="Pfam" id="PF00179">
    <property type="entry name" value="UQ_con"/>
    <property type="match status" value="1"/>
</dbReference>
<dbReference type="InterPro" id="IPR023313">
    <property type="entry name" value="UBQ-conjugating_AS"/>
</dbReference>
<dbReference type="GO" id="GO:0005524">
    <property type="term" value="F:ATP binding"/>
    <property type="evidence" value="ECO:0007669"/>
    <property type="project" value="UniProtKB-UniRule"/>
</dbReference>
<dbReference type="Gene3D" id="1.10.8.10">
    <property type="entry name" value="DNA helicase RuvA subunit, C-terminal domain"/>
    <property type="match status" value="1"/>
</dbReference>
<comment type="similarity">
    <text evidence="6">Belongs to the ubiquitin-conjugating enzyme family.</text>
</comment>
<feature type="active site" description="Glycyl thioester intermediate" evidence="5">
    <location>
        <position position="90"/>
    </location>
</feature>
<dbReference type="GO" id="GO:0016740">
    <property type="term" value="F:transferase activity"/>
    <property type="evidence" value="ECO:0007669"/>
    <property type="project" value="UniProtKB-KW"/>
</dbReference>
<dbReference type="Gene3D" id="3.10.110.10">
    <property type="entry name" value="Ubiquitin Conjugating Enzyme"/>
    <property type="match status" value="1"/>
</dbReference>
<comment type="caution">
    <text evidence="9">The sequence shown here is derived from an EMBL/GenBank/DDBJ whole genome shotgun (WGS) entry which is preliminary data.</text>
</comment>
<keyword evidence="4 6" id="KW-0067">ATP-binding</keyword>
<dbReference type="InterPro" id="IPR009060">
    <property type="entry name" value="UBA-like_sf"/>
</dbReference>
<dbReference type="PROSITE" id="PS00183">
    <property type="entry name" value="UBC_1"/>
    <property type="match status" value="1"/>
</dbReference>
<evidence type="ECO:0000259" key="8">
    <source>
        <dbReference type="PROSITE" id="PS50127"/>
    </source>
</evidence>
<dbReference type="InterPro" id="IPR015940">
    <property type="entry name" value="UBA"/>
</dbReference>
<dbReference type="EMBL" id="CAJFDH010000003">
    <property type="protein sequence ID" value="CAD5214023.1"/>
    <property type="molecule type" value="Genomic_DNA"/>
</dbReference>
<evidence type="ECO:0000256" key="1">
    <source>
        <dbReference type="ARBA" id="ARBA00022679"/>
    </source>
</evidence>
<dbReference type="SMART" id="SM00212">
    <property type="entry name" value="UBCc"/>
    <property type="match status" value="1"/>
</dbReference>
<evidence type="ECO:0000259" key="7">
    <source>
        <dbReference type="PROSITE" id="PS50030"/>
    </source>
</evidence>
<keyword evidence="2 6" id="KW-0547">Nucleotide-binding</keyword>
<dbReference type="InterPro" id="IPR016135">
    <property type="entry name" value="UBQ-conjugating_enzyme/RWD"/>
</dbReference>
<dbReference type="EMBL" id="CAJFCW020000003">
    <property type="protein sequence ID" value="CAG9101929.1"/>
    <property type="molecule type" value="Genomic_DNA"/>
</dbReference>
<dbReference type="PANTHER" id="PTHR24068">
    <property type="entry name" value="UBIQUITIN-CONJUGATING ENZYME E2"/>
    <property type="match status" value="1"/>
</dbReference>
<accession>A0A811KE54</accession>
<dbReference type="PROSITE" id="PS50127">
    <property type="entry name" value="UBC_2"/>
    <property type="match status" value="1"/>
</dbReference>
<dbReference type="Proteomes" id="UP000783686">
    <property type="component" value="Unassembled WGS sequence"/>
</dbReference>
<keyword evidence="3 6" id="KW-0833">Ubl conjugation pathway</keyword>
<dbReference type="Proteomes" id="UP000614601">
    <property type="component" value="Unassembled WGS sequence"/>
</dbReference>